<dbReference type="STRING" id="1172194.WQQ_15310"/>
<evidence type="ECO:0000313" key="1">
    <source>
        <dbReference type="EMBL" id="EIT71394.1"/>
    </source>
</evidence>
<organism evidence="1 2">
    <name type="scientific">Hydrocarboniphaga effusa AP103</name>
    <dbReference type="NCBI Taxonomy" id="1172194"/>
    <lineage>
        <taxon>Bacteria</taxon>
        <taxon>Pseudomonadati</taxon>
        <taxon>Pseudomonadota</taxon>
        <taxon>Gammaproteobacteria</taxon>
        <taxon>Nevskiales</taxon>
        <taxon>Nevskiaceae</taxon>
        <taxon>Hydrocarboniphaga</taxon>
    </lineage>
</organism>
<dbReference type="EMBL" id="AKGD01000001">
    <property type="protein sequence ID" value="EIT71394.1"/>
    <property type="molecule type" value="Genomic_DNA"/>
</dbReference>
<comment type="caution">
    <text evidence="1">The sequence shown here is derived from an EMBL/GenBank/DDBJ whole genome shotgun (WGS) entry which is preliminary data.</text>
</comment>
<dbReference type="AlphaFoldDB" id="I7ZHL6"/>
<protein>
    <submittedName>
        <fullName evidence="1">Uncharacterized protein</fullName>
    </submittedName>
</protein>
<proteinExistence type="predicted"/>
<accession>I7ZHL6</accession>
<name>I7ZHL6_9GAMM</name>
<keyword evidence="2" id="KW-1185">Reference proteome</keyword>
<dbReference type="Proteomes" id="UP000003704">
    <property type="component" value="Unassembled WGS sequence"/>
</dbReference>
<evidence type="ECO:0000313" key="2">
    <source>
        <dbReference type="Proteomes" id="UP000003704"/>
    </source>
</evidence>
<sequence length="49" mass="5065">MKPQITGKTTTLMAVLAELQRSCGMKPQITSAGEAGRVDDRAGFKGAAA</sequence>
<reference evidence="1 2" key="1">
    <citation type="journal article" date="2012" name="J. Bacteriol.">
        <title>Genome Sequence of n-Alkane-Degrading Hydrocarboniphaga effusa Strain AP103T (ATCC BAA-332T).</title>
        <authorList>
            <person name="Chang H.K."/>
            <person name="Zylstra G.J."/>
            <person name="Chae J.C."/>
        </authorList>
    </citation>
    <scope>NUCLEOTIDE SEQUENCE [LARGE SCALE GENOMIC DNA]</scope>
    <source>
        <strain evidence="1 2">AP103</strain>
    </source>
</reference>
<gene>
    <name evidence="1" type="ORF">WQQ_15310</name>
</gene>